<name>A0A0G1X821_9BACT</name>
<reference evidence="7 8" key="1">
    <citation type="journal article" date="2015" name="Nature">
        <title>rRNA introns, odd ribosomes, and small enigmatic genomes across a large radiation of phyla.</title>
        <authorList>
            <person name="Brown C.T."/>
            <person name="Hug L.A."/>
            <person name="Thomas B.C."/>
            <person name="Sharon I."/>
            <person name="Castelle C.J."/>
            <person name="Singh A."/>
            <person name="Wilkins M.J."/>
            <person name="Williams K.H."/>
            <person name="Banfield J.F."/>
        </authorList>
    </citation>
    <scope>NUCLEOTIDE SEQUENCE [LARGE SCALE GENOMIC DNA]</scope>
</reference>
<accession>A0A0G1X821</accession>
<feature type="transmembrane region" description="Helical" evidence="5">
    <location>
        <begin position="400"/>
        <end position="431"/>
    </location>
</feature>
<comment type="caution">
    <text evidence="7">The sequence shown here is derived from an EMBL/GenBank/DDBJ whole genome shotgun (WGS) entry which is preliminary data.</text>
</comment>
<dbReference type="EMBL" id="LCPO01000015">
    <property type="protein sequence ID" value="KKU98748.1"/>
    <property type="molecule type" value="Genomic_DNA"/>
</dbReference>
<dbReference type="Proteomes" id="UP000034600">
    <property type="component" value="Unassembled WGS sequence"/>
</dbReference>
<dbReference type="PANTHER" id="PTHR37422:SF13">
    <property type="entry name" value="LIPOPOLYSACCHARIDE BIOSYNTHESIS PROTEIN PA4999-RELATED"/>
    <property type="match status" value="1"/>
</dbReference>
<keyword evidence="2 5" id="KW-0812">Transmembrane</keyword>
<protein>
    <recommendedName>
        <fullName evidence="6">O-antigen ligase-related domain-containing protein</fullName>
    </recommendedName>
</protein>
<gene>
    <name evidence="7" type="ORF">UY32_C0015G0003</name>
</gene>
<evidence type="ECO:0000256" key="2">
    <source>
        <dbReference type="ARBA" id="ARBA00022692"/>
    </source>
</evidence>
<dbReference type="InterPro" id="IPR007016">
    <property type="entry name" value="O-antigen_ligase-rel_domated"/>
</dbReference>
<evidence type="ECO:0000259" key="6">
    <source>
        <dbReference type="Pfam" id="PF04932"/>
    </source>
</evidence>
<evidence type="ECO:0000256" key="1">
    <source>
        <dbReference type="ARBA" id="ARBA00004141"/>
    </source>
</evidence>
<proteinExistence type="predicted"/>
<evidence type="ECO:0000256" key="3">
    <source>
        <dbReference type="ARBA" id="ARBA00022989"/>
    </source>
</evidence>
<evidence type="ECO:0000256" key="4">
    <source>
        <dbReference type="ARBA" id="ARBA00023136"/>
    </source>
</evidence>
<evidence type="ECO:0000313" key="8">
    <source>
        <dbReference type="Proteomes" id="UP000034600"/>
    </source>
</evidence>
<feature type="transmembrane region" description="Helical" evidence="5">
    <location>
        <begin position="75"/>
        <end position="98"/>
    </location>
</feature>
<feature type="transmembrane region" description="Helical" evidence="5">
    <location>
        <begin position="178"/>
        <end position="197"/>
    </location>
</feature>
<sequence length="435" mass="49472">MTFFKISKFFLYTALLAVIFVNAQTLFPFIVFKYVFFRSAVLAAFIFFLLGFLFLSGEEMEQFKSEAKRRLKSPLVIAVSIFVLAFLLAGLFGFNPAYSFWSNFERGEGGFQMLNLYVFFLLLILLFRDKKDWLAAFKVSVTAAFLMIAYGVLAGLGVQGFVGVPLKIGQRFQGSLGNTAYVGTYLLFGLFYVFYLLKSLRGLKSKIVLWPLVPIFLATIWFTQTRGAFLGLAAGVAAFLLFSALSKNGVFRRASAMILIILVLLGAFLYQIRSSPLMQKLSLTRFFNITLSNLSTQSRFWSWGSAVEGWKERPIFGWGPENYNRLFDKYFDTRHFVPNQPSDTWYDRAHSIIFDYLAETGVVGLLGYLGVFGVLFFWFFKRSPLTDLSPPEKGLVLAMTAAYLVQGLVIFDVLPIYLNLFLFLGFVNFAYHKNE</sequence>
<dbReference type="GO" id="GO:0016020">
    <property type="term" value="C:membrane"/>
    <property type="evidence" value="ECO:0007669"/>
    <property type="project" value="UniProtKB-SubCell"/>
</dbReference>
<feature type="transmembrane region" description="Helical" evidence="5">
    <location>
        <begin position="9"/>
        <end position="30"/>
    </location>
</feature>
<comment type="subcellular location">
    <subcellularLocation>
        <location evidence="1">Membrane</location>
        <topology evidence="1">Multi-pass membrane protein</topology>
    </subcellularLocation>
</comment>
<feature type="transmembrane region" description="Helical" evidence="5">
    <location>
        <begin position="209"/>
        <end position="242"/>
    </location>
</feature>
<feature type="transmembrane region" description="Helical" evidence="5">
    <location>
        <begin position="356"/>
        <end position="380"/>
    </location>
</feature>
<dbReference type="Pfam" id="PF04932">
    <property type="entry name" value="Wzy_C"/>
    <property type="match status" value="1"/>
</dbReference>
<evidence type="ECO:0000256" key="5">
    <source>
        <dbReference type="SAM" id="Phobius"/>
    </source>
</evidence>
<feature type="transmembrane region" description="Helical" evidence="5">
    <location>
        <begin position="139"/>
        <end position="158"/>
    </location>
</feature>
<feature type="transmembrane region" description="Helical" evidence="5">
    <location>
        <begin position="254"/>
        <end position="272"/>
    </location>
</feature>
<keyword evidence="4 5" id="KW-0472">Membrane</keyword>
<feature type="transmembrane region" description="Helical" evidence="5">
    <location>
        <begin position="110"/>
        <end position="127"/>
    </location>
</feature>
<dbReference type="AlphaFoldDB" id="A0A0G1X821"/>
<keyword evidence="3 5" id="KW-1133">Transmembrane helix</keyword>
<feature type="domain" description="O-antigen ligase-related" evidence="6">
    <location>
        <begin position="215"/>
        <end position="369"/>
    </location>
</feature>
<dbReference type="PANTHER" id="PTHR37422">
    <property type="entry name" value="TEICHURONIC ACID BIOSYNTHESIS PROTEIN TUAE"/>
    <property type="match status" value="1"/>
</dbReference>
<evidence type="ECO:0000313" key="7">
    <source>
        <dbReference type="EMBL" id="KKU98748.1"/>
    </source>
</evidence>
<organism evidence="7 8">
    <name type="scientific">Candidatus Jorgensenbacteria bacterium GW2011_GWC1_48_8</name>
    <dbReference type="NCBI Taxonomy" id="1618666"/>
    <lineage>
        <taxon>Bacteria</taxon>
        <taxon>Candidatus Joergenseniibacteriota</taxon>
    </lineage>
</organism>
<feature type="transmembrane region" description="Helical" evidence="5">
    <location>
        <begin position="36"/>
        <end position="55"/>
    </location>
</feature>
<dbReference type="InterPro" id="IPR051533">
    <property type="entry name" value="WaaL-like"/>
</dbReference>